<accession>A0AAQ4EWJ3</accession>
<keyword evidence="6" id="KW-1185">Reference proteome</keyword>
<dbReference type="Pfam" id="PF16193">
    <property type="entry name" value="AAA_assoc_2"/>
    <property type="match status" value="1"/>
</dbReference>
<dbReference type="Gene3D" id="1.20.272.10">
    <property type="match status" value="1"/>
</dbReference>
<dbReference type="EMBL" id="JARKHS020010239">
    <property type="protein sequence ID" value="KAK8778965.1"/>
    <property type="molecule type" value="Genomic_DNA"/>
</dbReference>
<feature type="domain" description="MgsA AAA+ ATPase C-terminal" evidence="3">
    <location>
        <begin position="194"/>
        <end position="318"/>
    </location>
</feature>
<dbReference type="InterPro" id="IPR021886">
    <property type="entry name" value="MgsA_C"/>
</dbReference>
<comment type="caution">
    <text evidence="5">The sequence shown here is derived from an EMBL/GenBank/DDBJ whole genome shotgun (WGS) entry which is preliminary data.</text>
</comment>
<evidence type="ECO:0000313" key="5">
    <source>
        <dbReference type="EMBL" id="KAK8778965.1"/>
    </source>
</evidence>
<dbReference type="Gene3D" id="3.40.50.300">
    <property type="entry name" value="P-loop containing nucleotide triphosphate hydrolases"/>
    <property type="match status" value="1"/>
</dbReference>
<reference evidence="5 6" key="1">
    <citation type="journal article" date="2023" name="Arcadia Sci">
        <title>De novo assembly of a long-read Amblyomma americanum tick genome.</title>
        <authorList>
            <person name="Chou S."/>
            <person name="Poskanzer K.E."/>
            <person name="Rollins M."/>
            <person name="Thuy-Boun P.S."/>
        </authorList>
    </citation>
    <scope>NUCLEOTIDE SEQUENCE [LARGE SCALE GENOMIC DNA]</scope>
    <source>
        <strain evidence="5">F_SG_1</strain>
        <tissue evidence="5">Salivary glands</tissue>
    </source>
</reference>
<dbReference type="SUPFAM" id="SSF52540">
    <property type="entry name" value="P-loop containing nucleoside triphosphate hydrolases"/>
    <property type="match status" value="1"/>
</dbReference>
<dbReference type="AlphaFoldDB" id="A0AAQ4EWJ3"/>
<dbReference type="Pfam" id="PF12002">
    <property type="entry name" value="MgsA_C"/>
    <property type="match status" value="1"/>
</dbReference>
<dbReference type="Proteomes" id="UP001321473">
    <property type="component" value="Unassembled WGS sequence"/>
</dbReference>
<protein>
    <submittedName>
        <fullName evidence="5">Uncharacterized protein</fullName>
    </submittedName>
</protein>
<dbReference type="GO" id="GO:0005524">
    <property type="term" value="F:ATP binding"/>
    <property type="evidence" value="ECO:0007669"/>
    <property type="project" value="UniProtKB-KW"/>
</dbReference>
<dbReference type="CDD" id="cd18139">
    <property type="entry name" value="HLD_clamp_RarA"/>
    <property type="match status" value="1"/>
</dbReference>
<evidence type="ECO:0000259" key="4">
    <source>
        <dbReference type="Pfam" id="PF16193"/>
    </source>
</evidence>
<dbReference type="GO" id="GO:0000731">
    <property type="term" value="P:DNA synthesis involved in DNA repair"/>
    <property type="evidence" value="ECO:0007669"/>
    <property type="project" value="TreeGrafter"/>
</dbReference>
<keyword evidence="1" id="KW-0547">Nucleotide-binding</keyword>
<evidence type="ECO:0000259" key="3">
    <source>
        <dbReference type="Pfam" id="PF12002"/>
    </source>
</evidence>
<dbReference type="PANTHER" id="PTHR13779">
    <property type="entry name" value="WERNER HELICASE-INTERACTING PROTEIN 1 FAMILY MEMBER"/>
    <property type="match status" value="1"/>
</dbReference>
<dbReference type="FunFam" id="1.20.272.10:FF:000001">
    <property type="entry name" value="Putative AAA family ATPase"/>
    <property type="match status" value="1"/>
</dbReference>
<name>A0AAQ4EWJ3_AMBAM</name>
<dbReference type="GO" id="GO:0003677">
    <property type="term" value="F:DNA binding"/>
    <property type="evidence" value="ECO:0007669"/>
    <property type="project" value="InterPro"/>
</dbReference>
<evidence type="ECO:0000256" key="1">
    <source>
        <dbReference type="ARBA" id="ARBA00022741"/>
    </source>
</evidence>
<dbReference type="InterPro" id="IPR032423">
    <property type="entry name" value="AAA_assoc_2"/>
</dbReference>
<organism evidence="5 6">
    <name type="scientific">Amblyomma americanum</name>
    <name type="common">Lone star tick</name>
    <dbReference type="NCBI Taxonomy" id="6943"/>
    <lineage>
        <taxon>Eukaryota</taxon>
        <taxon>Metazoa</taxon>
        <taxon>Ecdysozoa</taxon>
        <taxon>Arthropoda</taxon>
        <taxon>Chelicerata</taxon>
        <taxon>Arachnida</taxon>
        <taxon>Acari</taxon>
        <taxon>Parasitiformes</taxon>
        <taxon>Ixodida</taxon>
        <taxon>Ixodoidea</taxon>
        <taxon>Ixodidae</taxon>
        <taxon>Amblyomminae</taxon>
        <taxon>Amblyomma</taxon>
    </lineage>
</organism>
<proteinExistence type="predicted"/>
<dbReference type="InterPro" id="IPR027417">
    <property type="entry name" value="P-loop_NTPase"/>
</dbReference>
<dbReference type="PANTHER" id="PTHR13779:SF7">
    <property type="entry name" value="ATPASE WRNIP1"/>
    <property type="match status" value="1"/>
</dbReference>
<dbReference type="InterPro" id="IPR008921">
    <property type="entry name" value="DNA_pol3_clamp-load_cplx_C"/>
</dbReference>
<dbReference type="GO" id="GO:0006261">
    <property type="term" value="P:DNA-templated DNA replication"/>
    <property type="evidence" value="ECO:0007669"/>
    <property type="project" value="TreeGrafter"/>
</dbReference>
<dbReference type="GO" id="GO:0017116">
    <property type="term" value="F:single-stranded DNA helicase activity"/>
    <property type="evidence" value="ECO:0007669"/>
    <property type="project" value="TreeGrafter"/>
</dbReference>
<keyword evidence="2" id="KW-0067">ATP-binding</keyword>
<dbReference type="SUPFAM" id="SSF48019">
    <property type="entry name" value="post-AAA+ oligomerization domain-like"/>
    <property type="match status" value="1"/>
</dbReference>
<dbReference type="InterPro" id="IPR051314">
    <property type="entry name" value="AAA_ATPase_RarA/MGS1/WRNIP1"/>
</dbReference>
<evidence type="ECO:0000313" key="6">
    <source>
        <dbReference type="Proteomes" id="UP001321473"/>
    </source>
</evidence>
<dbReference type="Gene3D" id="1.10.8.60">
    <property type="match status" value="1"/>
</dbReference>
<dbReference type="GO" id="GO:0005634">
    <property type="term" value="C:nucleus"/>
    <property type="evidence" value="ECO:0007669"/>
    <property type="project" value="TreeGrafter"/>
</dbReference>
<evidence type="ECO:0000256" key="2">
    <source>
        <dbReference type="ARBA" id="ARBA00022840"/>
    </source>
</evidence>
<sequence length="343" mass="37234">MQNGIRKEQKRCQVAFALQDVFLPAVEAGTVVLVGATTENPSFSLNSALLSRCRVFVLDKLAASEVALILHRALAQLDVELLCVGKGRPAATTGQQLLMEEEALDFLAAMCDGDARTALNSLQAAVEAHREGDCQCITAKSVKEGLQRTHFHYDRAGTPSYLLPTTFRASVVALLHHDDQHYDVISAFIKSMRGGDANGALYYLARMLAGGEDPLFIARRLVIFASEDIGLADNQALVLAVAAHDSVMKVGLPECRITLSHCAVYCARAPKSRETYEAFARAEAAVRGHVGPLPAVPVHLRNHASAAQRAEGRGKPFLPQQIAQLDFFDRRTLAEKNHTAEPL</sequence>
<gene>
    <name evidence="5" type="ORF">V5799_019694</name>
</gene>
<dbReference type="GO" id="GO:0008047">
    <property type="term" value="F:enzyme activator activity"/>
    <property type="evidence" value="ECO:0007669"/>
    <property type="project" value="TreeGrafter"/>
</dbReference>
<feature type="domain" description="AAA C-terminal" evidence="4">
    <location>
        <begin position="95"/>
        <end position="163"/>
    </location>
</feature>